<dbReference type="InterPro" id="IPR029061">
    <property type="entry name" value="THDP-binding"/>
</dbReference>
<dbReference type="CDD" id="cd02012">
    <property type="entry name" value="TPP_TK"/>
    <property type="match status" value="1"/>
</dbReference>
<dbReference type="Gene3D" id="3.40.50.970">
    <property type="match status" value="1"/>
</dbReference>
<evidence type="ECO:0000313" key="5">
    <source>
        <dbReference type="EMBL" id="SDZ36571.1"/>
    </source>
</evidence>
<comment type="similarity">
    <text evidence="2">Belongs to the transketolase family.</text>
</comment>
<organism evidence="5 6">
    <name type="scientific">Proteiniborus ethanoligenes</name>
    <dbReference type="NCBI Taxonomy" id="415015"/>
    <lineage>
        <taxon>Bacteria</taxon>
        <taxon>Bacillati</taxon>
        <taxon>Bacillota</taxon>
        <taxon>Clostridia</taxon>
        <taxon>Eubacteriales</taxon>
        <taxon>Proteiniborus</taxon>
    </lineage>
</organism>
<name>A0A1H3SG86_9FIRM</name>
<dbReference type="AlphaFoldDB" id="A0A1H3SG86"/>
<dbReference type="PANTHER" id="PTHR47514:SF1">
    <property type="entry name" value="TRANSKETOLASE N-TERMINAL SECTION-RELATED"/>
    <property type="match status" value="1"/>
</dbReference>
<dbReference type="InterPro" id="IPR005474">
    <property type="entry name" value="Transketolase_N"/>
</dbReference>
<evidence type="ECO:0000256" key="1">
    <source>
        <dbReference type="ARBA" id="ARBA00001964"/>
    </source>
</evidence>
<reference evidence="5 6" key="1">
    <citation type="submission" date="2016-10" db="EMBL/GenBank/DDBJ databases">
        <authorList>
            <person name="de Groot N.N."/>
        </authorList>
    </citation>
    <scope>NUCLEOTIDE SEQUENCE [LARGE SCALE GENOMIC DNA]</scope>
    <source>
        <strain evidence="5 6">DSM 21650</strain>
    </source>
</reference>
<dbReference type="PANTHER" id="PTHR47514">
    <property type="entry name" value="TRANSKETOLASE N-TERMINAL SECTION-RELATED"/>
    <property type="match status" value="1"/>
</dbReference>
<dbReference type="PROSITE" id="PS51257">
    <property type="entry name" value="PROKAR_LIPOPROTEIN"/>
    <property type="match status" value="1"/>
</dbReference>
<dbReference type="Pfam" id="PF00456">
    <property type="entry name" value="Transketolase_N"/>
    <property type="match status" value="1"/>
</dbReference>
<gene>
    <name evidence="5" type="ORF">SAMN05660462_02871</name>
</gene>
<sequence>MKELKEIALNIRKDIVRMTHGAKSGHPGGSLSACEIMTTLYFKEMRIDTSNPEWKDRDRFVLSKGHATPVLYATLSQRGFFPKDELSNFRKIDSILQGHPDMKGIPGVDMSTGSLGQGLSAASGMALSAKLDNKDFRVYALVGDGEIQEGIVWEAAMLAAHYKLDNLTVFLDHNGLQIDGLNKDVMNVEPIDRKFEAFGWNVLKIDGHDFEQILEALDKSKNTKGKPTIIIAKTVKGKGVSFMENQANWHGTAPNDEQAQKAFIELGGEL</sequence>
<dbReference type="RefSeq" id="WP_425287128.1">
    <property type="nucleotide sequence ID" value="NZ_FNQE01000043.1"/>
</dbReference>
<dbReference type="SUPFAM" id="SSF52518">
    <property type="entry name" value="Thiamin diphosphate-binding fold (THDP-binding)"/>
    <property type="match status" value="1"/>
</dbReference>
<accession>A0A1H3SG86</accession>
<evidence type="ECO:0000256" key="3">
    <source>
        <dbReference type="ARBA" id="ARBA00023052"/>
    </source>
</evidence>
<evidence type="ECO:0000259" key="4">
    <source>
        <dbReference type="Pfam" id="PF00456"/>
    </source>
</evidence>
<protein>
    <submittedName>
        <fullName evidence="5">Transketolase subunit A</fullName>
    </submittedName>
</protein>
<dbReference type="STRING" id="415015.SAMN05660462_02871"/>
<proteinExistence type="inferred from homology"/>
<evidence type="ECO:0000256" key="2">
    <source>
        <dbReference type="ARBA" id="ARBA00007131"/>
    </source>
</evidence>
<evidence type="ECO:0000313" key="6">
    <source>
        <dbReference type="Proteomes" id="UP000198625"/>
    </source>
</evidence>
<keyword evidence="3" id="KW-0786">Thiamine pyrophosphate</keyword>
<dbReference type="EMBL" id="FNQE01000043">
    <property type="protein sequence ID" value="SDZ36571.1"/>
    <property type="molecule type" value="Genomic_DNA"/>
</dbReference>
<dbReference type="Proteomes" id="UP000198625">
    <property type="component" value="Unassembled WGS sequence"/>
</dbReference>
<keyword evidence="6" id="KW-1185">Reference proteome</keyword>
<feature type="domain" description="Transketolase N-terminal" evidence="4">
    <location>
        <begin position="11"/>
        <end position="267"/>
    </location>
</feature>
<comment type="cofactor">
    <cofactor evidence="1">
        <name>thiamine diphosphate</name>
        <dbReference type="ChEBI" id="CHEBI:58937"/>
    </cofactor>
</comment>